<protein>
    <submittedName>
        <fullName evidence="1">Uncharacterized protein</fullName>
    </submittedName>
</protein>
<evidence type="ECO:0000313" key="1">
    <source>
        <dbReference type="EMBL" id="PVD24913.1"/>
    </source>
</evidence>
<accession>A0A2T7NUS1</accession>
<name>A0A2T7NUS1_POMCA</name>
<reference evidence="1 2" key="1">
    <citation type="submission" date="2018-04" db="EMBL/GenBank/DDBJ databases">
        <title>The genome of golden apple snail Pomacea canaliculata provides insight into stress tolerance and invasive adaptation.</title>
        <authorList>
            <person name="Liu C."/>
            <person name="Liu B."/>
            <person name="Ren Y."/>
            <person name="Zhang Y."/>
            <person name="Wang H."/>
            <person name="Li S."/>
            <person name="Jiang F."/>
            <person name="Yin L."/>
            <person name="Zhang G."/>
            <person name="Qian W."/>
            <person name="Fan W."/>
        </authorList>
    </citation>
    <scope>NUCLEOTIDE SEQUENCE [LARGE SCALE GENOMIC DNA]</scope>
    <source>
        <strain evidence="1">SZHN2017</strain>
        <tissue evidence="1">Muscle</tissue>
    </source>
</reference>
<dbReference type="Proteomes" id="UP000245119">
    <property type="component" value="Linkage Group LG9"/>
</dbReference>
<dbReference type="EMBL" id="PZQS01000009">
    <property type="protein sequence ID" value="PVD24913.1"/>
    <property type="molecule type" value="Genomic_DNA"/>
</dbReference>
<organism evidence="1 2">
    <name type="scientific">Pomacea canaliculata</name>
    <name type="common">Golden apple snail</name>
    <dbReference type="NCBI Taxonomy" id="400727"/>
    <lineage>
        <taxon>Eukaryota</taxon>
        <taxon>Metazoa</taxon>
        <taxon>Spiralia</taxon>
        <taxon>Lophotrochozoa</taxon>
        <taxon>Mollusca</taxon>
        <taxon>Gastropoda</taxon>
        <taxon>Caenogastropoda</taxon>
        <taxon>Architaenioglossa</taxon>
        <taxon>Ampullarioidea</taxon>
        <taxon>Ampullariidae</taxon>
        <taxon>Pomacea</taxon>
    </lineage>
</organism>
<gene>
    <name evidence="1" type="ORF">C0Q70_15406</name>
</gene>
<dbReference type="AlphaFoldDB" id="A0A2T7NUS1"/>
<evidence type="ECO:0000313" key="2">
    <source>
        <dbReference type="Proteomes" id="UP000245119"/>
    </source>
</evidence>
<keyword evidence="2" id="KW-1185">Reference proteome</keyword>
<sequence>MLTQVARRDRKCLTARHQTVVIAKLPQLARESIGVVVCVSSAPGKATCRHWELTHREKHGQVTMFCVSPWPLGAGGGRVRTQTGRDAQVGRLARMCPLETLM</sequence>
<comment type="caution">
    <text evidence="1">The sequence shown here is derived from an EMBL/GenBank/DDBJ whole genome shotgun (WGS) entry which is preliminary data.</text>
</comment>
<proteinExistence type="predicted"/>